<sequence length="352" mass="39230">MMHMPVQGRSGSSVVSTTVLASVVYGLDDFIARLGAQPVHVFSRCGLEGGLRNAPSDTVLLDTYCRALDYAASETGAKNFGLWFGHQFAPRRLGMLGYAALSSSVLGEALDNLASFFPIHQDNSIVRHQKEGALCRLEYDVVDPLIHDHRHDAELSLAVFCNIIREARGPDWMPMSVSFRHKAPSCTDEHEKAFGCPVFFGQATNAILFSSDILSTPMPAADSLLFSAIKDGLLQIEATKQSLNQDFLMQVRRIIFDLLPHGYPSISQVAERLGCPYWTFQRRLVDAGFTYRLLVEDVRRHHAVKYLREDEHSVAQTAFLLGYSEGSAFTRAFTRWYGCSPRNWVCTRTATG</sequence>
<dbReference type="Gene3D" id="1.10.10.60">
    <property type="entry name" value="Homeodomain-like"/>
    <property type="match status" value="1"/>
</dbReference>
<evidence type="ECO:0000313" key="6">
    <source>
        <dbReference type="Proteomes" id="UP000631653"/>
    </source>
</evidence>
<dbReference type="PANTHER" id="PTHR47894">
    <property type="entry name" value="HTH-TYPE TRANSCRIPTIONAL REGULATOR GADX"/>
    <property type="match status" value="1"/>
</dbReference>
<dbReference type="Pfam" id="PF12833">
    <property type="entry name" value="HTH_18"/>
    <property type="match status" value="1"/>
</dbReference>
<comment type="caution">
    <text evidence="5">The sequence shown here is derived from an EMBL/GenBank/DDBJ whole genome shotgun (WGS) entry which is preliminary data.</text>
</comment>
<dbReference type="Proteomes" id="UP000631653">
    <property type="component" value="Unassembled WGS sequence"/>
</dbReference>
<feature type="domain" description="HTH araC/xylS-type" evidence="4">
    <location>
        <begin position="249"/>
        <end position="347"/>
    </location>
</feature>
<dbReference type="PANTHER" id="PTHR47894:SF4">
    <property type="entry name" value="HTH-TYPE TRANSCRIPTIONAL REGULATOR GADX"/>
    <property type="match status" value="1"/>
</dbReference>
<dbReference type="SUPFAM" id="SSF46689">
    <property type="entry name" value="Homeodomain-like"/>
    <property type="match status" value="1"/>
</dbReference>
<evidence type="ECO:0000256" key="2">
    <source>
        <dbReference type="ARBA" id="ARBA00023125"/>
    </source>
</evidence>
<dbReference type="Pfam" id="PF12625">
    <property type="entry name" value="Arabinose_bd"/>
    <property type="match status" value="1"/>
</dbReference>
<dbReference type="InterPro" id="IPR009057">
    <property type="entry name" value="Homeodomain-like_sf"/>
</dbReference>
<evidence type="ECO:0000256" key="3">
    <source>
        <dbReference type="ARBA" id="ARBA00023163"/>
    </source>
</evidence>
<dbReference type="InterPro" id="IPR018060">
    <property type="entry name" value="HTH_AraC"/>
</dbReference>
<evidence type="ECO:0000259" key="4">
    <source>
        <dbReference type="PROSITE" id="PS01124"/>
    </source>
</evidence>
<evidence type="ECO:0000256" key="1">
    <source>
        <dbReference type="ARBA" id="ARBA00023015"/>
    </source>
</evidence>
<reference evidence="5 6" key="1">
    <citation type="journal article" date="2020" name="Int. J. Syst. Evol. Microbiol.">
        <title>Novel acetic acid bacteria from cider fermentations: Acetobacter conturbans sp. nov. and Acetobacter fallax sp. nov.</title>
        <authorList>
            <person name="Sombolestani A.S."/>
            <person name="Cleenwerck I."/>
            <person name="Cnockaert M."/>
            <person name="Borremans W."/>
            <person name="Wieme A.D."/>
            <person name="De Vuyst L."/>
            <person name="Vandamme P."/>
        </authorList>
    </citation>
    <scope>NUCLEOTIDE SEQUENCE [LARGE SCALE GENOMIC DNA]</scope>
    <source>
        <strain evidence="5 6">LMG 1627</strain>
    </source>
</reference>
<keyword evidence="6" id="KW-1185">Reference proteome</keyword>
<gene>
    <name evidence="5" type="ORF">GOB81_12975</name>
</gene>
<keyword evidence="1" id="KW-0805">Transcription regulation</keyword>
<protein>
    <submittedName>
        <fullName evidence="5">Helix-turn-helix domain-containing protein</fullName>
    </submittedName>
</protein>
<dbReference type="SMART" id="SM00342">
    <property type="entry name" value="HTH_ARAC"/>
    <property type="match status" value="1"/>
</dbReference>
<proteinExistence type="predicted"/>
<accession>A0ABX0K3Z8</accession>
<organism evidence="5 6">
    <name type="scientific">Acetobacter conturbans</name>
    <dbReference type="NCBI Taxonomy" id="1737472"/>
    <lineage>
        <taxon>Bacteria</taxon>
        <taxon>Pseudomonadati</taxon>
        <taxon>Pseudomonadota</taxon>
        <taxon>Alphaproteobacteria</taxon>
        <taxon>Acetobacterales</taxon>
        <taxon>Acetobacteraceae</taxon>
        <taxon>Acetobacter</taxon>
    </lineage>
</organism>
<dbReference type="InterPro" id="IPR032687">
    <property type="entry name" value="AraC-type_N"/>
</dbReference>
<name>A0ABX0K3Z8_9PROT</name>
<dbReference type="EMBL" id="WOSY01000013">
    <property type="protein sequence ID" value="NHN89526.1"/>
    <property type="molecule type" value="Genomic_DNA"/>
</dbReference>
<evidence type="ECO:0000313" key="5">
    <source>
        <dbReference type="EMBL" id="NHN89526.1"/>
    </source>
</evidence>
<keyword evidence="3" id="KW-0804">Transcription</keyword>
<dbReference type="PROSITE" id="PS01124">
    <property type="entry name" value="HTH_ARAC_FAMILY_2"/>
    <property type="match status" value="1"/>
</dbReference>
<keyword evidence="2" id="KW-0238">DNA-binding</keyword>